<proteinExistence type="predicted"/>
<dbReference type="InterPro" id="IPR004117">
    <property type="entry name" value="7tm6_olfct_rcpt"/>
</dbReference>
<keyword evidence="2" id="KW-1003">Cell membrane</keyword>
<evidence type="ECO:0000256" key="6">
    <source>
        <dbReference type="ARBA" id="ARBA00022989"/>
    </source>
</evidence>
<evidence type="ECO:0000256" key="1">
    <source>
        <dbReference type="ARBA" id="ARBA00004651"/>
    </source>
</evidence>
<dbReference type="AlphaFoldDB" id="A0A836G4J3"/>
<evidence type="ECO:0000256" key="9">
    <source>
        <dbReference type="ARBA" id="ARBA00023224"/>
    </source>
</evidence>
<dbReference type="PANTHER" id="PTHR21137">
    <property type="entry name" value="ODORANT RECEPTOR"/>
    <property type="match status" value="1"/>
</dbReference>
<organism evidence="11 12">
    <name type="scientific">Acromyrmex charruanus</name>
    <dbReference type="NCBI Taxonomy" id="2715315"/>
    <lineage>
        <taxon>Eukaryota</taxon>
        <taxon>Metazoa</taxon>
        <taxon>Ecdysozoa</taxon>
        <taxon>Arthropoda</taxon>
        <taxon>Hexapoda</taxon>
        <taxon>Insecta</taxon>
        <taxon>Pterygota</taxon>
        <taxon>Neoptera</taxon>
        <taxon>Endopterygota</taxon>
        <taxon>Hymenoptera</taxon>
        <taxon>Apocrita</taxon>
        <taxon>Aculeata</taxon>
        <taxon>Formicoidea</taxon>
        <taxon>Formicidae</taxon>
        <taxon>Myrmicinae</taxon>
        <taxon>Acromyrmex</taxon>
    </lineage>
</organism>
<evidence type="ECO:0000256" key="10">
    <source>
        <dbReference type="SAM" id="Phobius"/>
    </source>
</evidence>
<dbReference type="GO" id="GO:0005549">
    <property type="term" value="F:odorant binding"/>
    <property type="evidence" value="ECO:0007669"/>
    <property type="project" value="InterPro"/>
</dbReference>
<keyword evidence="3" id="KW-0716">Sensory transduction</keyword>
<evidence type="ECO:0000256" key="7">
    <source>
        <dbReference type="ARBA" id="ARBA00023136"/>
    </source>
</evidence>
<evidence type="ECO:0000256" key="2">
    <source>
        <dbReference type="ARBA" id="ARBA00022475"/>
    </source>
</evidence>
<feature type="non-terminal residue" evidence="11">
    <location>
        <position position="182"/>
    </location>
</feature>
<keyword evidence="4 10" id="KW-0812">Transmembrane</keyword>
<accession>A0A836G4J3</accession>
<evidence type="ECO:0000256" key="5">
    <source>
        <dbReference type="ARBA" id="ARBA00022725"/>
    </source>
</evidence>
<feature type="transmembrane region" description="Helical" evidence="10">
    <location>
        <begin position="28"/>
        <end position="46"/>
    </location>
</feature>
<sequence length="182" mass="21063">SCATLVSAVANLANLITDKCIFICKKNFFHLIVFINIYIYKTFFYITRFVGMIEFYHTIPFLMDIIGLVLAMSLTLTQMITTTNDMERIIKSINVTVLTLHLFVFNYMGQKVTDASSNACEKVYNSVWYSASASEQKLLLLIMKRRFHPLILTACRFYVMSLQNFGMILQTAISYCMFMRQL</sequence>
<protein>
    <submittedName>
        <fullName evidence="11">OR4 protein</fullName>
    </submittedName>
</protein>
<reference evidence="11" key="1">
    <citation type="submission" date="2020-03" db="EMBL/GenBank/DDBJ databases">
        <title>Relaxed selection underlies rapid genomic changes in the transitions from sociality to social parasitism in ants.</title>
        <authorList>
            <person name="Bi X."/>
        </authorList>
    </citation>
    <scope>NUCLEOTIDE SEQUENCE</scope>
    <source>
        <strain evidence="11">BGI-DK2014a</strain>
        <tissue evidence="11">Whole body</tissue>
    </source>
</reference>
<feature type="transmembrane region" description="Helical" evidence="10">
    <location>
        <begin position="58"/>
        <end position="77"/>
    </location>
</feature>
<keyword evidence="6 10" id="KW-1133">Transmembrane helix</keyword>
<comment type="caution">
    <text evidence="11">The sequence shown here is derived from an EMBL/GenBank/DDBJ whole genome shotgun (WGS) entry which is preliminary data.</text>
</comment>
<dbReference type="Pfam" id="PF02949">
    <property type="entry name" value="7tm_6"/>
    <property type="match status" value="1"/>
</dbReference>
<keyword evidence="9" id="KW-0807">Transducer</keyword>
<name>A0A836G4J3_9HYME</name>
<dbReference type="Proteomes" id="UP000669903">
    <property type="component" value="Unassembled WGS sequence"/>
</dbReference>
<evidence type="ECO:0000256" key="8">
    <source>
        <dbReference type="ARBA" id="ARBA00023170"/>
    </source>
</evidence>
<gene>
    <name evidence="11" type="primary">Gpror4_12</name>
    <name evidence="11" type="ORF">G6Z76_0007173</name>
</gene>
<keyword evidence="8" id="KW-0675">Receptor</keyword>
<comment type="subcellular location">
    <subcellularLocation>
        <location evidence="1">Cell membrane</location>
        <topology evidence="1">Multi-pass membrane protein</topology>
    </subcellularLocation>
</comment>
<evidence type="ECO:0000256" key="3">
    <source>
        <dbReference type="ARBA" id="ARBA00022606"/>
    </source>
</evidence>
<feature type="transmembrane region" description="Helical" evidence="10">
    <location>
        <begin position="89"/>
        <end position="108"/>
    </location>
</feature>
<dbReference type="PANTHER" id="PTHR21137:SF35">
    <property type="entry name" value="ODORANT RECEPTOR 19A-RELATED"/>
    <property type="match status" value="1"/>
</dbReference>
<evidence type="ECO:0000256" key="4">
    <source>
        <dbReference type="ARBA" id="ARBA00022692"/>
    </source>
</evidence>
<keyword evidence="12" id="KW-1185">Reference proteome</keyword>
<evidence type="ECO:0000313" key="12">
    <source>
        <dbReference type="Proteomes" id="UP000669903"/>
    </source>
</evidence>
<dbReference type="GO" id="GO:0007165">
    <property type="term" value="P:signal transduction"/>
    <property type="evidence" value="ECO:0007669"/>
    <property type="project" value="UniProtKB-KW"/>
</dbReference>
<feature type="transmembrane region" description="Helical" evidence="10">
    <location>
        <begin position="157"/>
        <end position="178"/>
    </location>
</feature>
<evidence type="ECO:0000313" key="11">
    <source>
        <dbReference type="EMBL" id="KAG5344637.1"/>
    </source>
</evidence>
<feature type="non-terminal residue" evidence="11">
    <location>
        <position position="1"/>
    </location>
</feature>
<dbReference type="GO" id="GO:0005886">
    <property type="term" value="C:plasma membrane"/>
    <property type="evidence" value="ECO:0007669"/>
    <property type="project" value="UniProtKB-SubCell"/>
</dbReference>
<keyword evidence="5" id="KW-0552">Olfaction</keyword>
<keyword evidence="7 10" id="KW-0472">Membrane</keyword>
<dbReference type="EMBL" id="JAANIC010002517">
    <property type="protein sequence ID" value="KAG5344637.1"/>
    <property type="molecule type" value="Genomic_DNA"/>
</dbReference>
<dbReference type="GO" id="GO:0004984">
    <property type="term" value="F:olfactory receptor activity"/>
    <property type="evidence" value="ECO:0007669"/>
    <property type="project" value="InterPro"/>
</dbReference>